<dbReference type="Proteomes" id="UP000234667">
    <property type="component" value="Unassembled WGS sequence"/>
</dbReference>
<protein>
    <recommendedName>
        <fullName evidence="3">Transcriptional regulator</fullName>
    </recommendedName>
</protein>
<reference evidence="1 2" key="1">
    <citation type="submission" date="2017-11" db="EMBL/GenBank/DDBJ databases">
        <authorList>
            <person name="Han C.G."/>
        </authorList>
    </citation>
    <scope>NUCLEOTIDE SEQUENCE [LARGE SCALE GENOMIC DNA]</scope>
    <source>
        <strain evidence="1 2">A10</strain>
    </source>
</reference>
<organism evidence="1 2">
    <name type="scientific">Klebsiella michiganensis</name>
    <dbReference type="NCBI Taxonomy" id="1134687"/>
    <lineage>
        <taxon>Bacteria</taxon>
        <taxon>Pseudomonadati</taxon>
        <taxon>Pseudomonadota</taxon>
        <taxon>Gammaproteobacteria</taxon>
        <taxon>Enterobacterales</taxon>
        <taxon>Enterobacteriaceae</taxon>
        <taxon>Klebsiella/Raoultella group</taxon>
        <taxon>Klebsiella</taxon>
    </lineage>
</organism>
<evidence type="ECO:0000313" key="1">
    <source>
        <dbReference type="EMBL" id="PLO64868.1"/>
    </source>
</evidence>
<dbReference type="EMBL" id="PIDR01000964">
    <property type="protein sequence ID" value="PLO64868.1"/>
    <property type="molecule type" value="Genomic_DNA"/>
</dbReference>
<comment type="caution">
    <text evidence="1">The sequence shown here is derived from an EMBL/GenBank/DDBJ whole genome shotgun (WGS) entry which is preliminary data.</text>
</comment>
<accession>A0A2J5PG85</accession>
<proteinExistence type="predicted"/>
<dbReference type="RefSeq" id="WP_368083459.1">
    <property type="nucleotide sequence ID" value="NZ_CAXLPO010000001.1"/>
</dbReference>
<evidence type="ECO:0000313" key="2">
    <source>
        <dbReference type="Proteomes" id="UP000234667"/>
    </source>
</evidence>
<reference evidence="1 2" key="2">
    <citation type="submission" date="2018-01" db="EMBL/GenBank/DDBJ databases">
        <title>Genomic study of Klebsiella pneumoniae.</title>
        <authorList>
            <person name="Yang Y."/>
            <person name="Bicalho R."/>
        </authorList>
    </citation>
    <scope>NUCLEOTIDE SEQUENCE [LARGE SCALE GENOMIC DNA]</scope>
    <source>
        <strain evidence="1 2">A10</strain>
    </source>
</reference>
<sequence length="77" mass="9132">MSEENKFNFKKCWLDLSPAEREAFAAEAGTTSHYIQTHLTGRRKMPRKRLMDGLFKACKSREWTRNKNDLVLYFCDL</sequence>
<name>A0A2J5PG85_9ENTR</name>
<evidence type="ECO:0008006" key="3">
    <source>
        <dbReference type="Google" id="ProtNLM"/>
    </source>
</evidence>
<gene>
    <name evidence="1" type="ORF">CWN49_24505</name>
</gene>
<dbReference type="AlphaFoldDB" id="A0A2J5PG85"/>